<sequence>MMDDRRSPSFFFCCFRCHHDSDDAETKPAYRCLARSSSWLRRRALQLPALKDKCRKLFGTIGKEGVGGMCLNRAGRHAGEFRYDPLSYALNFDDETAHEETRQPHDFPARFVVAPAAAEKHGQALNCPAMPAVSAMDRG</sequence>
<accession>A0A5K1CM47</accession>
<name>A0A5K1CM47_9MAGN</name>
<evidence type="ECO:0000313" key="1">
    <source>
        <dbReference type="EMBL" id="VVW25962.1"/>
    </source>
</evidence>
<dbReference type="AlphaFoldDB" id="A0A5K1CM47"/>
<gene>
    <name evidence="1" type="ORF">NYM_LOCUS18150</name>
</gene>
<proteinExistence type="predicted"/>
<dbReference type="Gramene" id="NC4G0153790.1">
    <property type="protein sequence ID" value="NC4G0153790.1:cds"/>
    <property type="gene ID" value="NC4G0153790"/>
</dbReference>
<dbReference type="EMBL" id="LR721782">
    <property type="protein sequence ID" value="VVW25962.1"/>
    <property type="molecule type" value="Genomic_DNA"/>
</dbReference>
<dbReference type="PANTHER" id="PTHR33168">
    <property type="entry name" value="STRESS INDUCED PROTEIN-RELATED"/>
    <property type="match status" value="1"/>
</dbReference>
<organism evidence="1">
    <name type="scientific">Nymphaea colorata</name>
    <name type="common">pocket water lily</name>
    <dbReference type="NCBI Taxonomy" id="210225"/>
    <lineage>
        <taxon>Eukaryota</taxon>
        <taxon>Viridiplantae</taxon>
        <taxon>Streptophyta</taxon>
        <taxon>Embryophyta</taxon>
        <taxon>Tracheophyta</taxon>
        <taxon>Spermatophyta</taxon>
        <taxon>Magnoliopsida</taxon>
        <taxon>Nymphaeales</taxon>
        <taxon>Nymphaeaceae</taxon>
        <taxon>Nymphaea</taxon>
    </lineage>
</organism>
<reference evidence="1" key="1">
    <citation type="submission" date="2019-09" db="EMBL/GenBank/DDBJ databases">
        <authorList>
            <person name="Zhang L."/>
        </authorList>
    </citation>
    <scope>NUCLEOTIDE SEQUENCE</scope>
</reference>
<protein>
    <submittedName>
        <fullName evidence="1">Uncharacterized protein</fullName>
    </submittedName>
</protein>